<dbReference type="EMBL" id="BAABIW010000006">
    <property type="protein sequence ID" value="GAA5019673.1"/>
    <property type="molecule type" value="Genomic_DNA"/>
</dbReference>
<dbReference type="PANTHER" id="PTHR30136:SF24">
    <property type="entry name" value="HTH-TYPE TRANSCRIPTIONAL REPRESSOR ALLR"/>
    <property type="match status" value="1"/>
</dbReference>
<protein>
    <submittedName>
        <fullName evidence="7">IclR family transcriptional regulator</fullName>
    </submittedName>
</protein>
<evidence type="ECO:0000256" key="2">
    <source>
        <dbReference type="ARBA" id="ARBA00023125"/>
    </source>
</evidence>
<dbReference type="PROSITE" id="PS51078">
    <property type="entry name" value="ICLR_ED"/>
    <property type="match status" value="1"/>
</dbReference>
<proteinExistence type="predicted"/>
<keyword evidence="2" id="KW-0238">DNA-binding</keyword>
<feature type="region of interest" description="Disordered" evidence="4">
    <location>
        <begin position="251"/>
        <end position="281"/>
    </location>
</feature>
<dbReference type="InterPro" id="IPR014757">
    <property type="entry name" value="Tscrpt_reg_IclR_C"/>
</dbReference>
<dbReference type="InterPro" id="IPR036390">
    <property type="entry name" value="WH_DNA-bd_sf"/>
</dbReference>
<comment type="caution">
    <text evidence="7">The sequence shown here is derived from an EMBL/GenBank/DDBJ whole genome shotgun (WGS) entry which is preliminary data.</text>
</comment>
<evidence type="ECO:0000259" key="6">
    <source>
        <dbReference type="PROSITE" id="PS51078"/>
    </source>
</evidence>
<evidence type="ECO:0000259" key="5">
    <source>
        <dbReference type="PROSITE" id="PS51077"/>
    </source>
</evidence>
<keyword evidence="1" id="KW-0805">Transcription regulation</keyword>
<sequence length="281" mass="29648">MSNAPAAANALDVLEHLSRHAEPVPAASIARDLGLPRSSVYHLLKVLHGRGYVTHYVEERRFGLGPAAYELGSAYQRQAPLARVARAVMRRLVDQCGRNAHFATLDGRDVIYLLEERAPGQPMLVTDVGVRLPAHLTASGLAMLSALPATQVRALYPDRASFVQRSGGGPGSLVELRAVLARTRADGHAREEGTVTPDLSSVAVPVLDRAGRPLAAIALTLRTTDATGEHVADLVARARTAADDIARRLSPTGAARQAQGSGRTPPARTTGVSVHTVAAGQ</sequence>
<dbReference type="Gene3D" id="1.10.10.10">
    <property type="entry name" value="Winged helix-like DNA-binding domain superfamily/Winged helix DNA-binding domain"/>
    <property type="match status" value="1"/>
</dbReference>
<feature type="domain" description="HTH iclR-type" evidence="5">
    <location>
        <begin position="4"/>
        <end position="66"/>
    </location>
</feature>
<dbReference type="PANTHER" id="PTHR30136">
    <property type="entry name" value="HELIX-TURN-HELIX TRANSCRIPTIONAL REGULATOR, ICLR FAMILY"/>
    <property type="match status" value="1"/>
</dbReference>
<dbReference type="Gene3D" id="3.30.450.40">
    <property type="match status" value="1"/>
</dbReference>
<evidence type="ECO:0000313" key="7">
    <source>
        <dbReference type="EMBL" id="GAA5019673.1"/>
    </source>
</evidence>
<dbReference type="InterPro" id="IPR050707">
    <property type="entry name" value="HTH_MetabolicPath_Reg"/>
</dbReference>
<dbReference type="SUPFAM" id="SSF46785">
    <property type="entry name" value="Winged helix' DNA-binding domain"/>
    <property type="match status" value="1"/>
</dbReference>
<dbReference type="InterPro" id="IPR005471">
    <property type="entry name" value="Tscrpt_reg_IclR_N"/>
</dbReference>
<name>A0ABP9J6I0_9MICO</name>
<reference evidence="8" key="1">
    <citation type="journal article" date="2019" name="Int. J. Syst. Evol. Microbiol.">
        <title>The Global Catalogue of Microorganisms (GCM) 10K type strain sequencing project: providing services to taxonomists for standard genome sequencing and annotation.</title>
        <authorList>
            <consortium name="The Broad Institute Genomics Platform"/>
            <consortium name="The Broad Institute Genome Sequencing Center for Infectious Disease"/>
            <person name="Wu L."/>
            <person name="Ma J."/>
        </authorList>
    </citation>
    <scope>NUCLEOTIDE SEQUENCE [LARGE SCALE GENOMIC DNA]</scope>
    <source>
        <strain evidence="8">JCM 17687</strain>
    </source>
</reference>
<feature type="domain" description="IclR-ED" evidence="6">
    <location>
        <begin position="67"/>
        <end position="251"/>
    </location>
</feature>
<dbReference type="InterPro" id="IPR036388">
    <property type="entry name" value="WH-like_DNA-bd_sf"/>
</dbReference>
<keyword evidence="3" id="KW-0804">Transcription</keyword>
<gene>
    <name evidence="7" type="ORF">GCM10023258_07510</name>
</gene>
<dbReference type="SUPFAM" id="SSF55781">
    <property type="entry name" value="GAF domain-like"/>
    <property type="match status" value="1"/>
</dbReference>
<dbReference type="InterPro" id="IPR029016">
    <property type="entry name" value="GAF-like_dom_sf"/>
</dbReference>
<evidence type="ECO:0000256" key="3">
    <source>
        <dbReference type="ARBA" id="ARBA00023163"/>
    </source>
</evidence>
<dbReference type="SMART" id="SM00346">
    <property type="entry name" value="HTH_ICLR"/>
    <property type="match status" value="1"/>
</dbReference>
<evidence type="ECO:0000256" key="1">
    <source>
        <dbReference type="ARBA" id="ARBA00023015"/>
    </source>
</evidence>
<dbReference type="Proteomes" id="UP001500427">
    <property type="component" value="Unassembled WGS sequence"/>
</dbReference>
<accession>A0ABP9J6I0</accession>
<dbReference type="Pfam" id="PF09339">
    <property type="entry name" value="HTH_IclR"/>
    <property type="match status" value="1"/>
</dbReference>
<dbReference type="Pfam" id="PF01614">
    <property type="entry name" value="IclR_C"/>
    <property type="match status" value="1"/>
</dbReference>
<keyword evidence="8" id="KW-1185">Reference proteome</keyword>
<evidence type="ECO:0000256" key="4">
    <source>
        <dbReference type="SAM" id="MobiDB-lite"/>
    </source>
</evidence>
<organism evidence="7 8">
    <name type="scientific">Terrabacter aeriphilus</name>
    <dbReference type="NCBI Taxonomy" id="515662"/>
    <lineage>
        <taxon>Bacteria</taxon>
        <taxon>Bacillati</taxon>
        <taxon>Actinomycetota</taxon>
        <taxon>Actinomycetes</taxon>
        <taxon>Micrococcales</taxon>
        <taxon>Intrasporangiaceae</taxon>
        <taxon>Terrabacter</taxon>
    </lineage>
</organism>
<dbReference type="PROSITE" id="PS51077">
    <property type="entry name" value="HTH_ICLR"/>
    <property type="match status" value="1"/>
</dbReference>
<evidence type="ECO:0000313" key="8">
    <source>
        <dbReference type="Proteomes" id="UP001500427"/>
    </source>
</evidence>
<dbReference type="RefSeq" id="WP_345506094.1">
    <property type="nucleotide sequence ID" value="NZ_BAABIW010000006.1"/>
</dbReference>